<dbReference type="RefSeq" id="WP_129078964.1">
    <property type="nucleotide sequence ID" value="NZ_QOUX01000045.1"/>
</dbReference>
<dbReference type="GO" id="GO:0016020">
    <property type="term" value="C:membrane"/>
    <property type="evidence" value="ECO:0007669"/>
    <property type="project" value="UniProtKB-SubCell"/>
</dbReference>
<keyword evidence="8 10" id="KW-0472">Membrane</keyword>
<dbReference type="AlphaFoldDB" id="A0A4Q0VRQ0"/>
<dbReference type="PROSITE" id="PS50293">
    <property type="entry name" value="TPR_REGION"/>
    <property type="match status" value="1"/>
</dbReference>
<keyword evidence="5" id="KW-0378">Hydrolase</keyword>
<feature type="transmembrane region" description="Helical" evidence="10">
    <location>
        <begin position="267"/>
        <end position="285"/>
    </location>
</feature>
<dbReference type="Proteomes" id="UP000290649">
    <property type="component" value="Unassembled WGS sequence"/>
</dbReference>
<evidence type="ECO:0000256" key="1">
    <source>
        <dbReference type="ARBA" id="ARBA00004141"/>
    </source>
</evidence>
<dbReference type="PANTHER" id="PTHR43731:SF14">
    <property type="entry name" value="PRESENILIN-ASSOCIATED RHOMBOID-LIKE PROTEIN, MITOCHONDRIAL"/>
    <property type="match status" value="1"/>
</dbReference>
<sequence length="518" mass="59174">MYVQSQDAYYWQVIHHLVVHVGITAFKVKSNEKEIWLEKEDTDKTTLIRIYRRDMDWGNYISRDLENVAKDGESIRKELRCRHLNIINVYISTFLPVDTYESLLEPVVTKNKRIKIDTFLLHGETGGEMEVSKLSEKLGCKLPLRDAGRYYTTDDIQHYRRRVVTISEKKLNEEKALFTYGKPVFTMVLLVNVLVIFGLMEYYGSSTSLLTLVEFGAKYDPLIYQGEWWRFFTAIFLHIGFLHLFMNSLALFYLGSAVERIYGTSRFIIIYLTAGLFGSISSFAFNSQISAGASGAIFGCFGALLYFGVVHRKLFFRTIGKNVIVILIINLGLGAMIPMIDNSAHVGGLIGGFLASAALHLPKHKFKYQQILTFGATLTLVSGLLIYGFSSGEDPEKMHLINVQISQELLQRGDIERAYPLLKAAVDEDVDIVEANFLLAYSEARLGLLQDAEKNLLITLEHRPFLHEAHFNLSLVYFELKQYLDAYRSVEKALELKPNTEDYQNLKNTLEKILEKTR</sequence>
<evidence type="ECO:0000256" key="10">
    <source>
        <dbReference type="SAM" id="Phobius"/>
    </source>
</evidence>
<proteinExistence type="inferred from homology"/>
<evidence type="ECO:0000256" key="2">
    <source>
        <dbReference type="ARBA" id="ARBA00009045"/>
    </source>
</evidence>
<evidence type="ECO:0000313" key="12">
    <source>
        <dbReference type="EMBL" id="RXI99455.1"/>
    </source>
</evidence>
<feature type="transmembrane region" description="Helical" evidence="10">
    <location>
        <begin position="291"/>
        <end position="310"/>
    </location>
</feature>
<dbReference type="EMBL" id="QOUX01000045">
    <property type="protein sequence ID" value="RXI99455.1"/>
    <property type="molecule type" value="Genomic_DNA"/>
</dbReference>
<feature type="transmembrane region" description="Helical" evidence="10">
    <location>
        <begin position="184"/>
        <end position="203"/>
    </location>
</feature>
<evidence type="ECO:0000256" key="6">
    <source>
        <dbReference type="ARBA" id="ARBA00022803"/>
    </source>
</evidence>
<organism evidence="12 13">
    <name type="scientific">Anaerobacillus alkaliphilus</name>
    <dbReference type="NCBI Taxonomy" id="1548597"/>
    <lineage>
        <taxon>Bacteria</taxon>
        <taxon>Bacillati</taxon>
        <taxon>Bacillota</taxon>
        <taxon>Bacilli</taxon>
        <taxon>Bacillales</taxon>
        <taxon>Bacillaceae</taxon>
        <taxon>Anaerobacillus</taxon>
    </lineage>
</organism>
<keyword evidence="3 10" id="KW-0812">Transmembrane</keyword>
<feature type="domain" description="Peptidase S54 rhomboid" evidence="11">
    <location>
        <begin position="226"/>
        <end position="360"/>
    </location>
</feature>
<accession>A0A4Q0VRQ0</accession>
<feature type="transmembrane region" description="Helical" evidence="10">
    <location>
        <begin position="346"/>
        <end position="362"/>
    </location>
</feature>
<feature type="transmembrane region" description="Helical" evidence="10">
    <location>
        <begin position="371"/>
        <end position="389"/>
    </location>
</feature>
<dbReference type="InterPro" id="IPR022764">
    <property type="entry name" value="Peptidase_S54_rhomboid_dom"/>
</dbReference>
<keyword evidence="7 10" id="KW-1133">Transmembrane helix</keyword>
<dbReference type="GO" id="GO:0006508">
    <property type="term" value="P:proteolysis"/>
    <property type="evidence" value="ECO:0007669"/>
    <property type="project" value="UniProtKB-KW"/>
</dbReference>
<evidence type="ECO:0000256" key="4">
    <source>
        <dbReference type="ARBA" id="ARBA00022737"/>
    </source>
</evidence>
<evidence type="ECO:0000259" key="11">
    <source>
        <dbReference type="Pfam" id="PF01694"/>
    </source>
</evidence>
<evidence type="ECO:0000256" key="8">
    <source>
        <dbReference type="ARBA" id="ARBA00023136"/>
    </source>
</evidence>
<dbReference type="PANTHER" id="PTHR43731">
    <property type="entry name" value="RHOMBOID PROTEASE"/>
    <property type="match status" value="1"/>
</dbReference>
<protein>
    <submittedName>
        <fullName evidence="12">Rhomboid family intramembrane serine protease</fullName>
    </submittedName>
</protein>
<dbReference type="Gene3D" id="1.20.1540.10">
    <property type="entry name" value="Rhomboid-like"/>
    <property type="match status" value="1"/>
</dbReference>
<dbReference type="InterPro" id="IPR050925">
    <property type="entry name" value="Rhomboid_protease_S54"/>
</dbReference>
<dbReference type="GO" id="GO:0004252">
    <property type="term" value="F:serine-type endopeptidase activity"/>
    <property type="evidence" value="ECO:0007669"/>
    <property type="project" value="InterPro"/>
</dbReference>
<dbReference type="InterPro" id="IPR011990">
    <property type="entry name" value="TPR-like_helical_dom_sf"/>
</dbReference>
<dbReference type="InterPro" id="IPR019734">
    <property type="entry name" value="TPR_rpt"/>
</dbReference>
<evidence type="ECO:0000313" key="13">
    <source>
        <dbReference type="Proteomes" id="UP000290649"/>
    </source>
</evidence>
<evidence type="ECO:0000256" key="5">
    <source>
        <dbReference type="ARBA" id="ARBA00022801"/>
    </source>
</evidence>
<dbReference type="SUPFAM" id="SSF144091">
    <property type="entry name" value="Rhomboid-like"/>
    <property type="match status" value="1"/>
</dbReference>
<feature type="transmembrane region" description="Helical" evidence="10">
    <location>
        <begin position="228"/>
        <end position="255"/>
    </location>
</feature>
<dbReference type="SUPFAM" id="SSF48452">
    <property type="entry name" value="TPR-like"/>
    <property type="match status" value="1"/>
</dbReference>
<dbReference type="SMART" id="SM00028">
    <property type="entry name" value="TPR"/>
    <property type="match status" value="2"/>
</dbReference>
<dbReference type="InterPro" id="IPR035952">
    <property type="entry name" value="Rhomboid-like_sf"/>
</dbReference>
<dbReference type="PROSITE" id="PS50005">
    <property type="entry name" value="TPR"/>
    <property type="match status" value="1"/>
</dbReference>
<comment type="subcellular location">
    <subcellularLocation>
        <location evidence="1">Membrane</location>
        <topology evidence="1">Multi-pass membrane protein</topology>
    </subcellularLocation>
</comment>
<feature type="transmembrane region" description="Helical" evidence="10">
    <location>
        <begin position="322"/>
        <end position="340"/>
    </location>
</feature>
<dbReference type="OrthoDB" id="9813074at2"/>
<dbReference type="Gene3D" id="1.25.40.10">
    <property type="entry name" value="Tetratricopeptide repeat domain"/>
    <property type="match status" value="1"/>
</dbReference>
<gene>
    <name evidence="12" type="ORF">DS745_14630</name>
</gene>
<keyword evidence="6 9" id="KW-0802">TPR repeat</keyword>
<keyword evidence="12" id="KW-0645">Protease</keyword>
<dbReference type="Pfam" id="PF01694">
    <property type="entry name" value="Rhomboid"/>
    <property type="match status" value="1"/>
</dbReference>
<evidence type="ECO:0000256" key="7">
    <source>
        <dbReference type="ARBA" id="ARBA00022989"/>
    </source>
</evidence>
<feature type="repeat" description="TPR" evidence="9">
    <location>
        <begin position="467"/>
        <end position="500"/>
    </location>
</feature>
<comment type="similarity">
    <text evidence="2">Belongs to the peptidase S54 family.</text>
</comment>
<evidence type="ECO:0000256" key="9">
    <source>
        <dbReference type="PROSITE-ProRule" id="PRU00339"/>
    </source>
</evidence>
<keyword evidence="13" id="KW-1185">Reference proteome</keyword>
<comment type="caution">
    <text evidence="12">The sequence shown here is derived from an EMBL/GenBank/DDBJ whole genome shotgun (WGS) entry which is preliminary data.</text>
</comment>
<dbReference type="InterPro" id="IPR013105">
    <property type="entry name" value="TPR_2"/>
</dbReference>
<reference evidence="12 13" key="1">
    <citation type="journal article" date="2019" name="Int. J. Syst. Evol. Microbiol.">
        <title>Anaerobacillus alkaliphilus sp. nov., a novel alkaliphilic and moderately halophilic bacterium.</title>
        <authorList>
            <person name="Borsodi A.K."/>
            <person name="Aszalos J.M."/>
            <person name="Bihari P."/>
            <person name="Nagy I."/>
            <person name="Schumann P."/>
            <person name="Sproer C."/>
            <person name="Kovacs A.L."/>
            <person name="Boka K."/>
            <person name="Dobosy P."/>
            <person name="Ovari M."/>
            <person name="Szili-Kovacs T."/>
            <person name="Toth E."/>
        </authorList>
    </citation>
    <scope>NUCLEOTIDE SEQUENCE [LARGE SCALE GENOMIC DNA]</scope>
    <source>
        <strain evidence="12 13">B16-10</strain>
    </source>
</reference>
<name>A0A4Q0VRQ0_9BACI</name>
<evidence type="ECO:0000256" key="3">
    <source>
        <dbReference type="ARBA" id="ARBA00022692"/>
    </source>
</evidence>
<keyword evidence="4" id="KW-0677">Repeat</keyword>
<dbReference type="Pfam" id="PF07719">
    <property type="entry name" value="TPR_2"/>
    <property type="match status" value="1"/>
</dbReference>